<dbReference type="Pfam" id="PF22893">
    <property type="entry name" value="ULD_2"/>
    <property type="match status" value="1"/>
</dbReference>
<sequence>MQNQHDINEVRKTLEKQHEILMGIASMVFTGQSSVGPIVTLGFVKLVDATDRSHTIPMDVCDSFERFNEQLQLLFKHNSNQAQIQRRYMEQEQYDLCIDDDKKVTRLTSHGWPRIEAGTTIVMRVILEQETRPEAEYQCHFCGAVNRIGVEHLFQRQAGCSINCRVCKRRFQISRRNSAKRKTQSCIDYIPGSEAEMHLIRNFHVQQTAVSRSQLLVT</sequence>
<dbReference type="AlphaFoldDB" id="A0A9P7DLA2"/>
<gene>
    <name evidence="2" type="ORF">HD556DRAFT_1354536</name>
</gene>
<evidence type="ECO:0000259" key="1">
    <source>
        <dbReference type="Pfam" id="PF22893"/>
    </source>
</evidence>
<feature type="domain" description="Ubiquitin-like" evidence="1">
    <location>
        <begin position="44"/>
        <end position="128"/>
    </location>
</feature>
<organism evidence="2 3">
    <name type="scientific">Suillus plorans</name>
    <dbReference type="NCBI Taxonomy" id="116603"/>
    <lineage>
        <taxon>Eukaryota</taxon>
        <taxon>Fungi</taxon>
        <taxon>Dikarya</taxon>
        <taxon>Basidiomycota</taxon>
        <taxon>Agaricomycotina</taxon>
        <taxon>Agaricomycetes</taxon>
        <taxon>Agaricomycetidae</taxon>
        <taxon>Boletales</taxon>
        <taxon>Suillineae</taxon>
        <taxon>Suillaceae</taxon>
        <taxon>Suillus</taxon>
    </lineage>
</organism>
<reference evidence="2" key="1">
    <citation type="journal article" date="2020" name="New Phytol.">
        <title>Comparative genomics reveals dynamic genome evolution in host specialist ectomycorrhizal fungi.</title>
        <authorList>
            <person name="Lofgren L.A."/>
            <person name="Nguyen N.H."/>
            <person name="Vilgalys R."/>
            <person name="Ruytinx J."/>
            <person name="Liao H.L."/>
            <person name="Branco S."/>
            <person name="Kuo A."/>
            <person name="LaButti K."/>
            <person name="Lipzen A."/>
            <person name="Andreopoulos W."/>
            <person name="Pangilinan J."/>
            <person name="Riley R."/>
            <person name="Hundley H."/>
            <person name="Na H."/>
            <person name="Barry K."/>
            <person name="Grigoriev I.V."/>
            <person name="Stajich J.E."/>
            <person name="Kennedy P.G."/>
        </authorList>
    </citation>
    <scope>NUCLEOTIDE SEQUENCE</scope>
    <source>
        <strain evidence="2">S12</strain>
    </source>
</reference>
<protein>
    <recommendedName>
        <fullName evidence="1">Ubiquitin-like domain-containing protein</fullName>
    </recommendedName>
</protein>
<dbReference type="GeneID" id="64596195"/>
<evidence type="ECO:0000313" key="2">
    <source>
        <dbReference type="EMBL" id="KAG1797687.1"/>
    </source>
</evidence>
<proteinExistence type="predicted"/>
<dbReference type="OrthoDB" id="2681316at2759"/>
<accession>A0A9P7DLA2</accession>
<dbReference type="EMBL" id="JABBWE010000015">
    <property type="protein sequence ID" value="KAG1797687.1"/>
    <property type="molecule type" value="Genomic_DNA"/>
</dbReference>
<name>A0A9P7DLA2_9AGAM</name>
<dbReference type="InterPro" id="IPR054464">
    <property type="entry name" value="ULD_fung"/>
</dbReference>
<dbReference type="Proteomes" id="UP000719766">
    <property type="component" value="Unassembled WGS sequence"/>
</dbReference>
<evidence type="ECO:0000313" key="3">
    <source>
        <dbReference type="Proteomes" id="UP000719766"/>
    </source>
</evidence>
<keyword evidence="3" id="KW-1185">Reference proteome</keyword>
<comment type="caution">
    <text evidence="2">The sequence shown here is derived from an EMBL/GenBank/DDBJ whole genome shotgun (WGS) entry which is preliminary data.</text>
</comment>
<dbReference type="RefSeq" id="XP_041162640.1">
    <property type="nucleotide sequence ID" value="XM_041302431.1"/>
</dbReference>